<dbReference type="InterPro" id="IPR001128">
    <property type="entry name" value="Cyt_P450"/>
</dbReference>
<dbReference type="GO" id="GO:0016705">
    <property type="term" value="F:oxidoreductase activity, acting on paired donors, with incorporation or reduction of molecular oxygen"/>
    <property type="evidence" value="ECO:0007669"/>
    <property type="project" value="InterPro"/>
</dbReference>
<evidence type="ECO:0000256" key="1">
    <source>
        <dbReference type="ARBA" id="ARBA00010617"/>
    </source>
</evidence>
<comment type="caution">
    <text evidence="5">The sequence shown here is derived from an EMBL/GenBank/DDBJ whole genome shotgun (WGS) entry which is preliminary data.</text>
</comment>
<dbReference type="GO" id="GO:0005506">
    <property type="term" value="F:iron ion binding"/>
    <property type="evidence" value="ECO:0007669"/>
    <property type="project" value="InterPro"/>
</dbReference>
<organism evidence="5 6">
    <name type="scientific">Nocardia pseudobrasiliensis</name>
    <dbReference type="NCBI Taxonomy" id="45979"/>
    <lineage>
        <taxon>Bacteria</taxon>
        <taxon>Bacillati</taxon>
        <taxon>Actinomycetota</taxon>
        <taxon>Actinomycetes</taxon>
        <taxon>Mycobacteriales</taxon>
        <taxon>Nocardiaceae</taxon>
        <taxon>Nocardia</taxon>
    </lineage>
</organism>
<comment type="similarity">
    <text evidence="1">Belongs to the cytochrome P450 family.</text>
</comment>
<dbReference type="PANTHER" id="PTHR24305">
    <property type="entry name" value="CYTOCHROME P450"/>
    <property type="match status" value="1"/>
</dbReference>
<evidence type="ECO:0000313" key="6">
    <source>
        <dbReference type="Proteomes" id="UP000254869"/>
    </source>
</evidence>
<protein>
    <submittedName>
        <fullName evidence="5">Cytochrome P450</fullName>
    </submittedName>
</protein>
<evidence type="ECO:0000256" key="3">
    <source>
        <dbReference type="ARBA" id="ARBA00023004"/>
    </source>
</evidence>
<name>A0A370I3E2_9NOCA</name>
<evidence type="ECO:0000313" key="5">
    <source>
        <dbReference type="EMBL" id="RDI65257.1"/>
    </source>
</evidence>
<dbReference type="InterPro" id="IPR050121">
    <property type="entry name" value="Cytochrome_P450_monoxygenase"/>
</dbReference>
<keyword evidence="2 4" id="KW-0479">Metal-binding</keyword>
<accession>A0A370I3E2</accession>
<dbReference type="PANTHER" id="PTHR24305:SF166">
    <property type="entry name" value="CYTOCHROME P450 12A4, MITOCHONDRIAL-RELATED"/>
    <property type="match status" value="1"/>
</dbReference>
<keyword evidence="3 4" id="KW-0408">Iron</keyword>
<dbReference type="InterPro" id="IPR002403">
    <property type="entry name" value="Cyt_P450_E_grp-IV"/>
</dbReference>
<dbReference type="Gene3D" id="1.10.630.10">
    <property type="entry name" value="Cytochrome P450"/>
    <property type="match status" value="1"/>
</dbReference>
<feature type="binding site" description="axial binding residue" evidence="4">
    <location>
        <position position="388"/>
    </location>
    <ligand>
        <name>heme</name>
        <dbReference type="ChEBI" id="CHEBI:30413"/>
    </ligand>
    <ligandPart>
        <name>Fe</name>
        <dbReference type="ChEBI" id="CHEBI:18248"/>
    </ligandPart>
</feature>
<keyword evidence="4" id="KW-0349">Heme</keyword>
<dbReference type="RefSeq" id="WP_211335877.1">
    <property type="nucleotide sequence ID" value="NZ_QQBC01000006.1"/>
</dbReference>
<gene>
    <name evidence="5" type="ORF">DFR76_106126</name>
</gene>
<dbReference type="GO" id="GO:0004497">
    <property type="term" value="F:monooxygenase activity"/>
    <property type="evidence" value="ECO:0007669"/>
    <property type="project" value="InterPro"/>
</dbReference>
<dbReference type="Pfam" id="PF00067">
    <property type="entry name" value="p450"/>
    <property type="match status" value="1"/>
</dbReference>
<dbReference type="InterPro" id="IPR036396">
    <property type="entry name" value="Cyt_P450_sf"/>
</dbReference>
<proteinExistence type="inferred from homology"/>
<comment type="cofactor">
    <cofactor evidence="4">
        <name>heme</name>
        <dbReference type="ChEBI" id="CHEBI:30413"/>
    </cofactor>
</comment>
<dbReference type="GO" id="GO:0020037">
    <property type="term" value="F:heme binding"/>
    <property type="evidence" value="ECO:0007669"/>
    <property type="project" value="InterPro"/>
</dbReference>
<keyword evidence="6" id="KW-1185">Reference proteome</keyword>
<dbReference type="PRINTS" id="PR00385">
    <property type="entry name" value="P450"/>
</dbReference>
<evidence type="ECO:0000256" key="4">
    <source>
        <dbReference type="PIRSR" id="PIRSR602403-1"/>
    </source>
</evidence>
<sequence length="441" mass="48345">MTAAEVDSAWTTIPGPDGDGLAEIAAAGGLHNYQLRIHADYGPVVRFPLPGVSRVVSVADPKLLEAVARIDARPDALFEFLAPLQESDNLQTFDAAEHGPWRRALLSVLAGRASHEAHFGEFVALTEEMADRWAAADGPIPLQRDLSELSLRMICAYALGSGWRSGERARQVVSAFERVLSDQLARLYETGQGATDGAQDALAFLRATVDEVLAAHRTDPTPGDHSDLIGALAAANQPPERIRDTVVMTMLAAHHTTGVAVSWTLYLLAQHAEIADRVATELAEVLTDRTPTYRDLKHLPYLRMVLQESMRLYTPGPYGARETTAPLTLAGYEIPTGTTIFLPFRAIHLNPEYWPAPHRFDPDRFLPAQASARPRYAYLPFGLGPRACEGASLAMVEAELVLAILIRRFRFELAAGHTVTPIERFVLWAADDILVHLSQRT</sequence>
<reference evidence="5 6" key="1">
    <citation type="submission" date="2018-07" db="EMBL/GenBank/DDBJ databases">
        <title>Genomic Encyclopedia of Type Strains, Phase IV (KMG-IV): sequencing the most valuable type-strain genomes for metagenomic binning, comparative biology and taxonomic classification.</title>
        <authorList>
            <person name="Goeker M."/>
        </authorList>
    </citation>
    <scope>NUCLEOTIDE SEQUENCE [LARGE SCALE GENOMIC DNA]</scope>
    <source>
        <strain evidence="5 6">DSM 44290</strain>
    </source>
</reference>
<dbReference type="AlphaFoldDB" id="A0A370I3E2"/>
<evidence type="ECO:0000256" key="2">
    <source>
        <dbReference type="ARBA" id="ARBA00022723"/>
    </source>
</evidence>
<dbReference type="STRING" id="1210086.GCA_001613105_06771"/>
<dbReference type="PRINTS" id="PR00465">
    <property type="entry name" value="EP450IV"/>
</dbReference>
<dbReference type="EMBL" id="QQBC01000006">
    <property type="protein sequence ID" value="RDI65257.1"/>
    <property type="molecule type" value="Genomic_DNA"/>
</dbReference>
<dbReference type="SUPFAM" id="SSF48264">
    <property type="entry name" value="Cytochrome P450"/>
    <property type="match status" value="1"/>
</dbReference>
<dbReference type="Proteomes" id="UP000254869">
    <property type="component" value="Unassembled WGS sequence"/>
</dbReference>